<dbReference type="EMBL" id="CAXKWB010025470">
    <property type="protein sequence ID" value="CAL4128239.1"/>
    <property type="molecule type" value="Genomic_DNA"/>
</dbReference>
<evidence type="ECO:0000313" key="5">
    <source>
        <dbReference type="Proteomes" id="UP001497623"/>
    </source>
</evidence>
<dbReference type="SUPFAM" id="SSF51735">
    <property type="entry name" value="NAD(P)-binding Rossmann-fold domains"/>
    <property type="match status" value="1"/>
</dbReference>
<keyword evidence="5" id="KW-1185">Reference proteome</keyword>
<dbReference type="InterPro" id="IPR036291">
    <property type="entry name" value="NAD(P)-bd_dom_sf"/>
</dbReference>
<dbReference type="CDD" id="cd05300">
    <property type="entry name" value="2-Hacid_dh_1"/>
    <property type="match status" value="1"/>
</dbReference>
<gene>
    <name evidence="4" type="ORF">MNOR_LOCUS26001</name>
</gene>
<feature type="non-terminal residue" evidence="4">
    <location>
        <position position="1"/>
    </location>
</feature>
<protein>
    <recommendedName>
        <fullName evidence="3">D-isomer specific 2-hydroxyacid dehydrogenase NAD-binding domain-containing protein</fullName>
    </recommendedName>
</protein>
<dbReference type="Proteomes" id="UP001497623">
    <property type="component" value="Unassembled WGS sequence"/>
</dbReference>
<name>A0AAV2RJD8_MEGNR</name>
<reference evidence="4 5" key="1">
    <citation type="submission" date="2024-05" db="EMBL/GenBank/DDBJ databases">
        <authorList>
            <person name="Wallberg A."/>
        </authorList>
    </citation>
    <scope>NUCLEOTIDE SEQUENCE [LARGE SCALE GENOMIC DNA]</scope>
</reference>
<feature type="domain" description="D-isomer specific 2-hydroxyacid dehydrogenase NAD-binding" evidence="3">
    <location>
        <begin position="132"/>
        <end position="309"/>
    </location>
</feature>
<dbReference type="Pfam" id="PF02826">
    <property type="entry name" value="2-Hacid_dh_C"/>
    <property type="match status" value="1"/>
</dbReference>
<evidence type="ECO:0000313" key="4">
    <source>
        <dbReference type="EMBL" id="CAL4128239.1"/>
    </source>
</evidence>
<keyword evidence="2" id="KW-0520">NAD</keyword>
<evidence type="ECO:0000256" key="2">
    <source>
        <dbReference type="ARBA" id="ARBA00023027"/>
    </source>
</evidence>
<dbReference type="GO" id="GO:0051287">
    <property type="term" value="F:NAD binding"/>
    <property type="evidence" value="ECO:0007669"/>
    <property type="project" value="InterPro"/>
</dbReference>
<organism evidence="4 5">
    <name type="scientific">Meganyctiphanes norvegica</name>
    <name type="common">Northern krill</name>
    <name type="synonym">Thysanopoda norvegica</name>
    <dbReference type="NCBI Taxonomy" id="48144"/>
    <lineage>
        <taxon>Eukaryota</taxon>
        <taxon>Metazoa</taxon>
        <taxon>Ecdysozoa</taxon>
        <taxon>Arthropoda</taxon>
        <taxon>Crustacea</taxon>
        <taxon>Multicrustacea</taxon>
        <taxon>Malacostraca</taxon>
        <taxon>Eumalacostraca</taxon>
        <taxon>Eucarida</taxon>
        <taxon>Euphausiacea</taxon>
        <taxon>Euphausiidae</taxon>
        <taxon>Meganyctiphanes</taxon>
    </lineage>
</organism>
<evidence type="ECO:0000256" key="1">
    <source>
        <dbReference type="ARBA" id="ARBA00023002"/>
    </source>
</evidence>
<dbReference type="Gene3D" id="3.40.50.720">
    <property type="entry name" value="NAD(P)-binding Rossmann-like Domain"/>
    <property type="match status" value="2"/>
</dbReference>
<comment type="caution">
    <text evidence="4">The sequence shown here is derived from an EMBL/GenBank/DDBJ whole genome shotgun (WGS) entry which is preliminary data.</text>
</comment>
<accession>A0AAV2RJD8</accession>
<dbReference type="PANTHER" id="PTHR43333">
    <property type="entry name" value="2-HACID_DH_C DOMAIN-CONTAINING PROTEIN"/>
    <property type="match status" value="1"/>
</dbReference>
<dbReference type="GO" id="GO:0016491">
    <property type="term" value="F:oxidoreductase activity"/>
    <property type="evidence" value="ECO:0007669"/>
    <property type="project" value="UniProtKB-KW"/>
</dbReference>
<evidence type="ECO:0000259" key="3">
    <source>
        <dbReference type="Pfam" id="PF02826"/>
    </source>
</evidence>
<dbReference type="AlphaFoldDB" id="A0AAV2RJD8"/>
<keyword evidence="1" id="KW-0560">Oxidoreductase</keyword>
<dbReference type="PANTHER" id="PTHR43333:SF1">
    <property type="entry name" value="D-ISOMER SPECIFIC 2-HYDROXYACID DEHYDROGENASE NAD-BINDING DOMAIN-CONTAINING PROTEIN"/>
    <property type="match status" value="1"/>
</dbReference>
<dbReference type="InterPro" id="IPR006140">
    <property type="entry name" value="D-isomer_DH_NAD-bd"/>
</dbReference>
<proteinExistence type="predicted"/>
<sequence length="356" mass="39755">ANTVMAKLASRSVHVFTVIPTLATRLQEALPNVKVVNVDHGDNLTARYLKKVNEEDVAALQEAEVLLGDSHLLQQIKPEHLSKMRWVQSTWVGMEHFIESFRDKDPPPYPITRMGGDNLTTMMGEYVTGRIILHERDWLTVHNNQMNGVWDWSGKSNAFRTLADLTVGILGVGSIGKTVAHNLSVFGSRIHGLVRSQPTPESASPCIQKHWLTHELPLLLGECDYLVNLMPSTPSTRGMLGGNVLSACKKCPVLINLGRGDIINEADIVGALDAGWLSAAHLDVFDVEPLPQDSLLWKHPKVFITPHAGTWSRAQEVVPFFCQNYERFINGQQLINEVDFKRGYLNAYMKTKCNYP</sequence>